<dbReference type="Gene3D" id="3.40.50.20">
    <property type="match status" value="1"/>
</dbReference>
<dbReference type="PROSITE" id="PS00844">
    <property type="entry name" value="DALA_DALA_LIGASE_2"/>
    <property type="match status" value="1"/>
</dbReference>
<dbReference type="NCBIfam" id="NF002378">
    <property type="entry name" value="PRK01372.1"/>
    <property type="match status" value="1"/>
</dbReference>
<feature type="binding site" evidence="20">
    <location>
        <position position="269"/>
    </location>
    <ligand>
        <name>Mg(2+)</name>
        <dbReference type="ChEBI" id="CHEBI:18420"/>
        <label>1</label>
    </ligand>
</feature>
<dbReference type="Gene3D" id="3.30.470.20">
    <property type="entry name" value="ATP-grasp fold, B domain"/>
    <property type="match status" value="1"/>
</dbReference>
<evidence type="ECO:0000313" key="24">
    <source>
        <dbReference type="Proteomes" id="UP000290244"/>
    </source>
</evidence>
<evidence type="ECO:0000256" key="9">
    <source>
        <dbReference type="ARBA" id="ARBA00022723"/>
    </source>
</evidence>
<dbReference type="AlphaFoldDB" id="A0A4P6P5L7"/>
<evidence type="ECO:0000259" key="22">
    <source>
        <dbReference type="PROSITE" id="PS50975"/>
    </source>
</evidence>
<dbReference type="NCBIfam" id="TIGR01205">
    <property type="entry name" value="D_ala_D_alaTIGR"/>
    <property type="match status" value="1"/>
</dbReference>
<dbReference type="FunFam" id="3.40.50.20:FF:000013">
    <property type="entry name" value="D-alanine--D-alanine ligase"/>
    <property type="match status" value="1"/>
</dbReference>
<evidence type="ECO:0000256" key="11">
    <source>
        <dbReference type="ARBA" id="ARBA00022840"/>
    </source>
</evidence>
<dbReference type="Gene3D" id="3.30.1490.20">
    <property type="entry name" value="ATP-grasp fold, A domain"/>
    <property type="match status" value="1"/>
</dbReference>
<evidence type="ECO:0000256" key="15">
    <source>
        <dbReference type="ARBA" id="ARBA00023211"/>
    </source>
</evidence>
<dbReference type="EMBL" id="CP034759">
    <property type="protein sequence ID" value="QBG36783.1"/>
    <property type="molecule type" value="Genomic_DNA"/>
</dbReference>
<dbReference type="PANTHER" id="PTHR23132">
    <property type="entry name" value="D-ALANINE--D-ALANINE LIGASE"/>
    <property type="match status" value="1"/>
</dbReference>
<dbReference type="InterPro" id="IPR016185">
    <property type="entry name" value="PreATP-grasp_dom_sf"/>
</dbReference>
<evidence type="ECO:0000256" key="2">
    <source>
        <dbReference type="ARBA" id="ARBA00003921"/>
    </source>
</evidence>
<keyword evidence="11 21" id="KW-0067">ATP-binding</keyword>
<gene>
    <name evidence="18" type="primary">ddl</name>
    <name evidence="23" type="ORF">EMK97_14165</name>
</gene>
<keyword evidence="9 20" id="KW-0479">Metal-binding</keyword>
<accession>A0A4P6P5L7</accession>
<dbReference type="PANTHER" id="PTHR23132:SF23">
    <property type="entry name" value="D-ALANINE--D-ALANINE LIGASE B"/>
    <property type="match status" value="1"/>
</dbReference>
<feature type="active site" evidence="19">
    <location>
        <position position="25"/>
    </location>
</feature>
<name>A0A4P6P5L7_9GAMM</name>
<evidence type="ECO:0000256" key="8">
    <source>
        <dbReference type="ARBA" id="ARBA00022598"/>
    </source>
</evidence>
<dbReference type="PROSITE" id="PS00843">
    <property type="entry name" value="DALA_DALA_LIGASE_1"/>
    <property type="match status" value="1"/>
</dbReference>
<dbReference type="InterPro" id="IPR011127">
    <property type="entry name" value="Dala_Dala_lig_N"/>
</dbReference>
<feature type="binding site" evidence="20">
    <location>
        <position position="282"/>
    </location>
    <ligand>
        <name>Mg(2+)</name>
        <dbReference type="ChEBI" id="CHEBI:18420"/>
        <label>2</label>
    </ligand>
</feature>
<dbReference type="OrthoDB" id="9813261at2"/>
<evidence type="ECO:0000256" key="18">
    <source>
        <dbReference type="HAMAP-Rule" id="MF_00047"/>
    </source>
</evidence>
<reference evidence="23 24" key="1">
    <citation type="submission" date="2018-12" db="EMBL/GenBank/DDBJ databases">
        <title>Complete genome of Litorilituus sediminis.</title>
        <authorList>
            <person name="Liu A."/>
            <person name="Rong J."/>
        </authorList>
    </citation>
    <scope>NUCLEOTIDE SEQUENCE [LARGE SCALE GENOMIC DNA]</scope>
    <source>
        <strain evidence="23 24">JCM 17549</strain>
    </source>
</reference>
<dbReference type="GO" id="GO:0009252">
    <property type="term" value="P:peptidoglycan biosynthetic process"/>
    <property type="evidence" value="ECO:0007669"/>
    <property type="project" value="UniProtKB-UniRule"/>
</dbReference>
<evidence type="ECO:0000256" key="3">
    <source>
        <dbReference type="ARBA" id="ARBA00004496"/>
    </source>
</evidence>
<comment type="cofactor">
    <cofactor evidence="20">
        <name>Mg(2+)</name>
        <dbReference type="ChEBI" id="CHEBI:18420"/>
    </cofactor>
    <cofactor evidence="20">
        <name>Mn(2+)</name>
        <dbReference type="ChEBI" id="CHEBI:29035"/>
    </cofactor>
    <text evidence="20">Binds 2 magnesium or manganese ions per subunit.</text>
</comment>
<evidence type="ECO:0000256" key="10">
    <source>
        <dbReference type="ARBA" id="ARBA00022741"/>
    </source>
</evidence>
<comment type="catalytic activity">
    <reaction evidence="17 18">
        <text>2 D-alanine + ATP = D-alanyl-D-alanine + ADP + phosphate + H(+)</text>
        <dbReference type="Rhea" id="RHEA:11224"/>
        <dbReference type="ChEBI" id="CHEBI:15378"/>
        <dbReference type="ChEBI" id="CHEBI:30616"/>
        <dbReference type="ChEBI" id="CHEBI:43474"/>
        <dbReference type="ChEBI" id="CHEBI:57416"/>
        <dbReference type="ChEBI" id="CHEBI:57822"/>
        <dbReference type="ChEBI" id="CHEBI:456216"/>
        <dbReference type="EC" id="6.3.2.4"/>
    </reaction>
</comment>
<keyword evidence="15 20" id="KW-0464">Manganese</keyword>
<dbReference type="PIRSF" id="PIRSF039102">
    <property type="entry name" value="Ddl/VanB"/>
    <property type="match status" value="1"/>
</dbReference>
<organism evidence="23 24">
    <name type="scientific">Litorilituus sediminis</name>
    <dbReference type="NCBI Taxonomy" id="718192"/>
    <lineage>
        <taxon>Bacteria</taxon>
        <taxon>Pseudomonadati</taxon>
        <taxon>Pseudomonadota</taxon>
        <taxon>Gammaproteobacteria</taxon>
        <taxon>Alteromonadales</taxon>
        <taxon>Colwelliaceae</taxon>
        <taxon>Litorilituus</taxon>
    </lineage>
</organism>
<dbReference type="GO" id="GO:0008716">
    <property type="term" value="F:D-alanine-D-alanine ligase activity"/>
    <property type="evidence" value="ECO:0007669"/>
    <property type="project" value="UniProtKB-UniRule"/>
</dbReference>
<keyword evidence="16 18" id="KW-0961">Cell wall biogenesis/degradation</keyword>
<comment type="function">
    <text evidence="2 18">Cell wall formation.</text>
</comment>
<dbReference type="Proteomes" id="UP000290244">
    <property type="component" value="Chromosome"/>
</dbReference>
<evidence type="ECO:0000256" key="21">
    <source>
        <dbReference type="PROSITE-ProRule" id="PRU00409"/>
    </source>
</evidence>
<evidence type="ECO:0000256" key="20">
    <source>
        <dbReference type="PIRSR" id="PIRSR039102-3"/>
    </source>
</evidence>
<dbReference type="KEGG" id="lsd:EMK97_14165"/>
<dbReference type="SUPFAM" id="SSF52440">
    <property type="entry name" value="PreATP-grasp domain"/>
    <property type="match status" value="1"/>
</dbReference>
<keyword evidence="8 18" id="KW-0436">Ligase</keyword>
<keyword evidence="24" id="KW-1185">Reference proteome</keyword>
<evidence type="ECO:0000256" key="17">
    <source>
        <dbReference type="ARBA" id="ARBA00047614"/>
    </source>
</evidence>
<dbReference type="GO" id="GO:0005524">
    <property type="term" value="F:ATP binding"/>
    <property type="evidence" value="ECO:0007669"/>
    <property type="project" value="UniProtKB-UniRule"/>
</dbReference>
<evidence type="ECO:0000256" key="19">
    <source>
        <dbReference type="PIRSR" id="PIRSR039102-1"/>
    </source>
</evidence>
<comment type="similarity">
    <text evidence="5 18">Belongs to the D-alanine--D-alanine ligase family.</text>
</comment>
<comment type="cofactor">
    <cofactor evidence="1">
        <name>Mn(2+)</name>
        <dbReference type="ChEBI" id="CHEBI:29035"/>
    </cofactor>
</comment>
<feature type="active site" evidence="19">
    <location>
        <position position="293"/>
    </location>
</feature>
<dbReference type="GO" id="GO:0005829">
    <property type="term" value="C:cytosol"/>
    <property type="evidence" value="ECO:0007669"/>
    <property type="project" value="TreeGrafter"/>
</dbReference>
<evidence type="ECO:0000256" key="4">
    <source>
        <dbReference type="ARBA" id="ARBA00004752"/>
    </source>
</evidence>
<evidence type="ECO:0000256" key="12">
    <source>
        <dbReference type="ARBA" id="ARBA00022842"/>
    </source>
</evidence>
<evidence type="ECO:0000256" key="7">
    <source>
        <dbReference type="ARBA" id="ARBA00022490"/>
    </source>
</evidence>
<dbReference type="RefSeq" id="WP_130603260.1">
    <property type="nucleotide sequence ID" value="NZ_CP034759.1"/>
</dbReference>
<dbReference type="PROSITE" id="PS50975">
    <property type="entry name" value="ATP_GRASP"/>
    <property type="match status" value="1"/>
</dbReference>
<feature type="domain" description="ATP-grasp" evidence="22">
    <location>
        <begin position="111"/>
        <end position="315"/>
    </location>
</feature>
<keyword evidence="14 18" id="KW-0573">Peptidoglycan synthesis</keyword>
<keyword evidence="7 18" id="KW-0963">Cytoplasm</keyword>
<dbReference type="InterPro" id="IPR013815">
    <property type="entry name" value="ATP_grasp_subdomain_1"/>
</dbReference>
<dbReference type="InterPro" id="IPR011095">
    <property type="entry name" value="Dala_Dala_lig_C"/>
</dbReference>
<comment type="pathway">
    <text evidence="4 18">Cell wall biogenesis; peptidoglycan biosynthesis.</text>
</comment>
<dbReference type="Pfam" id="PF01820">
    <property type="entry name" value="Dala_Dala_lig_N"/>
    <property type="match status" value="1"/>
</dbReference>
<keyword evidence="12 20" id="KW-0460">Magnesium</keyword>
<dbReference type="FunFam" id="3.30.470.20:FF:000008">
    <property type="entry name" value="D-alanine--D-alanine ligase"/>
    <property type="match status" value="1"/>
</dbReference>
<dbReference type="GO" id="GO:0071555">
    <property type="term" value="P:cell wall organization"/>
    <property type="evidence" value="ECO:0007669"/>
    <property type="project" value="UniProtKB-KW"/>
</dbReference>
<feature type="binding site" evidence="20">
    <location>
        <position position="282"/>
    </location>
    <ligand>
        <name>Mg(2+)</name>
        <dbReference type="ChEBI" id="CHEBI:18420"/>
        <label>1</label>
    </ligand>
</feature>
<dbReference type="Pfam" id="PF07478">
    <property type="entry name" value="Dala_Dala_lig_C"/>
    <property type="match status" value="1"/>
</dbReference>
<dbReference type="SUPFAM" id="SSF56059">
    <property type="entry name" value="Glutathione synthetase ATP-binding domain-like"/>
    <property type="match status" value="1"/>
</dbReference>
<dbReference type="EC" id="6.3.2.4" evidence="6 18"/>
<evidence type="ECO:0000256" key="14">
    <source>
        <dbReference type="ARBA" id="ARBA00022984"/>
    </source>
</evidence>
<dbReference type="InterPro" id="IPR005905">
    <property type="entry name" value="D_ala_D_ala"/>
</dbReference>
<evidence type="ECO:0000256" key="6">
    <source>
        <dbReference type="ARBA" id="ARBA00012216"/>
    </source>
</evidence>
<proteinExistence type="inferred from homology"/>
<dbReference type="GO" id="GO:0046872">
    <property type="term" value="F:metal ion binding"/>
    <property type="evidence" value="ECO:0007669"/>
    <property type="project" value="UniProtKB-KW"/>
</dbReference>
<feature type="binding site" evidence="20">
    <location>
        <position position="284"/>
    </location>
    <ligand>
        <name>Mg(2+)</name>
        <dbReference type="ChEBI" id="CHEBI:18420"/>
        <label>2</label>
    </ligand>
</feature>
<protein>
    <recommendedName>
        <fullName evidence="6 18">D-alanine--D-alanine ligase</fullName>
        <ecNumber evidence="6 18">6.3.2.4</ecNumber>
    </recommendedName>
    <alternativeName>
        <fullName evidence="18">D-Ala-D-Ala ligase</fullName>
    </alternativeName>
    <alternativeName>
        <fullName evidence="18">D-alanylalanine synthetase</fullName>
    </alternativeName>
</protein>
<evidence type="ECO:0000256" key="13">
    <source>
        <dbReference type="ARBA" id="ARBA00022960"/>
    </source>
</evidence>
<evidence type="ECO:0000256" key="16">
    <source>
        <dbReference type="ARBA" id="ARBA00023316"/>
    </source>
</evidence>
<dbReference type="GO" id="GO:0008360">
    <property type="term" value="P:regulation of cell shape"/>
    <property type="evidence" value="ECO:0007669"/>
    <property type="project" value="UniProtKB-KW"/>
</dbReference>
<dbReference type="InterPro" id="IPR000291">
    <property type="entry name" value="D-Ala_lig_Van_CS"/>
</dbReference>
<dbReference type="HAMAP" id="MF_00047">
    <property type="entry name" value="Dala_Dala_lig"/>
    <property type="match status" value="1"/>
</dbReference>
<dbReference type="InterPro" id="IPR011761">
    <property type="entry name" value="ATP-grasp"/>
</dbReference>
<comment type="subcellular location">
    <subcellularLocation>
        <location evidence="3 18">Cytoplasm</location>
    </subcellularLocation>
</comment>
<evidence type="ECO:0000256" key="1">
    <source>
        <dbReference type="ARBA" id="ARBA00001936"/>
    </source>
</evidence>
<evidence type="ECO:0000256" key="5">
    <source>
        <dbReference type="ARBA" id="ARBA00010871"/>
    </source>
</evidence>
<sequence length="319" mass="34587">MFSQDKIAQLKQEKIAVLYGGTSAEREVSLNSGKAIAKGLIESGYNAELFDTKAVSLTELTQQGIDRVFIALHGRGGEDGCLQGALEYMGLPYTGSNVLGSALSMDKVRSKQIFVANELPTAAFKVVDKTSFEERVDDATLLTELLSSLGGRVMVKPANEGSSIGMAQAQTAEQLGNALTEAFGFDEQVLLEAWIDGPEYTVSILGDEALPAIHMETPREFYDYEAKYQSNSTQYHCPCGLDEKDELAIQGLALKAFRATGAKGWGRVDLMRQPSGEWQLLEVNTVPGMTETSLVPKAAKQYGLSFKALVERILLLSAI</sequence>
<keyword evidence="13 18" id="KW-0133">Cell shape</keyword>
<keyword evidence="10 21" id="KW-0547">Nucleotide-binding</keyword>
<evidence type="ECO:0000313" key="23">
    <source>
        <dbReference type="EMBL" id="QBG36783.1"/>
    </source>
</evidence>
<feature type="active site" evidence="19">
    <location>
        <position position="162"/>
    </location>
</feature>
<dbReference type="UniPathway" id="UPA00219"/>